<accession>A0A067C9V1</accession>
<name>A0A067C9V1_SAPPC</name>
<keyword evidence="1" id="KW-0234">DNA repair</keyword>
<dbReference type="Proteomes" id="UP000030745">
    <property type="component" value="Unassembled WGS sequence"/>
</dbReference>
<dbReference type="Pfam" id="PF21530">
    <property type="entry name" value="Pif1_2B_dom"/>
    <property type="match status" value="1"/>
</dbReference>
<dbReference type="KEGG" id="spar:SPRG_20614"/>
<organism evidence="4 5">
    <name type="scientific">Saprolegnia parasitica (strain CBS 223.65)</name>
    <dbReference type="NCBI Taxonomy" id="695850"/>
    <lineage>
        <taxon>Eukaryota</taxon>
        <taxon>Sar</taxon>
        <taxon>Stramenopiles</taxon>
        <taxon>Oomycota</taxon>
        <taxon>Saprolegniomycetes</taxon>
        <taxon>Saprolegniales</taxon>
        <taxon>Saprolegniaceae</taxon>
        <taxon>Saprolegnia</taxon>
    </lineage>
</organism>
<evidence type="ECO:0000259" key="3">
    <source>
        <dbReference type="SMART" id="SM00382"/>
    </source>
</evidence>
<dbReference type="STRING" id="695850.A0A067C9V1"/>
<dbReference type="VEuPathDB" id="FungiDB:SPRG_20614"/>
<comment type="similarity">
    <text evidence="1">Belongs to the helicase family.</text>
</comment>
<keyword evidence="5" id="KW-1185">Reference proteome</keyword>
<keyword evidence="1" id="KW-0067">ATP-binding</keyword>
<dbReference type="GO" id="GO:0016887">
    <property type="term" value="F:ATP hydrolysis activity"/>
    <property type="evidence" value="ECO:0007669"/>
    <property type="project" value="RHEA"/>
</dbReference>
<proteinExistence type="inferred from homology"/>
<dbReference type="Gene3D" id="3.40.50.300">
    <property type="entry name" value="P-loop containing nucleotide triphosphate hydrolases"/>
    <property type="match status" value="1"/>
</dbReference>
<dbReference type="GO" id="GO:0006281">
    <property type="term" value="P:DNA repair"/>
    <property type="evidence" value="ECO:0007669"/>
    <property type="project" value="UniProtKB-KW"/>
</dbReference>
<feature type="compositionally biased region" description="Low complexity" evidence="2">
    <location>
        <begin position="153"/>
        <end position="164"/>
    </location>
</feature>
<dbReference type="InterPro" id="IPR051055">
    <property type="entry name" value="PIF1_helicase"/>
</dbReference>
<gene>
    <name evidence="4" type="ORF">SPRG_20614</name>
</gene>
<evidence type="ECO:0000256" key="1">
    <source>
        <dbReference type="RuleBase" id="RU363044"/>
    </source>
</evidence>
<dbReference type="SMART" id="SM00382">
    <property type="entry name" value="AAA"/>
    <property type="match status" value="1"/>
</dbReference>
<feature type="region of interest" description="Disordered" evidence="2">
    <location>
        <begin position="128"/>
        <end position="172"/>
    </location>
</feature>
<dbReference type="GO" id="GO:0006310">
    <property type="term" value="P:DNA recombination"/>
    <property type="evidence" value="ECO:0007669"/>
    <property type="project" value="UniProtKB-KW"/>
</dbReference>
<dbReference type="CDD" id="cd18037">
    <property type="entry name" value="DEXSc_Pif1_like"/>
    <property type="match status" value="1"/>
</dbReference>
<keyword evidence="1" id="KW-0227">DNA damage</keyword>
<sequence>MENGDAGYRCDLDVQVASTATGQRKSSKSLRGVRILKRAGGLQVLAAGAKMAIRTPSAEVYFSQIQRGKMTFIKRDATTFTQYNLFNGTPDDLIALRDFALTQGAVSKTTMRIVSPLKTLATTMRAPLSDRTNHVLKTPSPSPAKKLRKRRASSPPRARALASSQPTKRSRVALTSEQQEIIDAVARKENVFFTGRAGTGKSYLLRQLQKRLPQEGLYSTATTGIAAYHIHGMTLHHFAGLSATLPSTKLADVVASKQFVSTACRWRAAQILIVDEISMLDGDLFELLEGVARKIRKSQAFFGGIQLILSGDFYQLPPVTTDKQAIFCFEAPSWDTGIKATFSLNQVFRQKDPEFITILNAIREGTHTQVDLIAALPSRSFSIAQEMLTKLNERVEPAAQINPTQDANDDDDAIHIFTHNADVLQVLHFNTRYLFGCPVPTRVVLKKNAKVMLTKTISVANGLVNGSRGVILGFTPGAMLPFVRFTNGISQVIPLEEFGVTANDSVIASRQQVIPLTLAYGISIHKSQGLTFDRAILHLGKVFEYGQAYVALSRISSLQGTRF</sequence>
<keyword evidence="1" id="KW-0547">Nucleotide-binding</keyword>
<keyword evidence="1" id="KW-0378">Hydrolase</keyword>
<dbReference type="InterPro" id="IPR010285">
    <property type="entry name" value="DNA_helicase_pif1-like_DEAD"/>
</dbReference>
<dbReference type="PANTHER" id="PTHR47642">
    <property type="entry name" value="ATP-DEPENDENT DNA HELICASE"/>
    <property type="match status" value="1"/>
</dbReference>
<dbReference type="SUPFAM" id="SSF52540">
    <property type="entry name" value="P-loop containing nucleoside triphosphate hydrolases"/>
    <property type="match status" value="2"/>
</dbReference>
<dbReference type="GO" id="GO:0000723">
    <property type="term" value="P:telomere maintenance"/>
    <property type="evidence" value="ECO:0007669"/>
    <property type="project" value="InterPro"/>
</dbReference>
<dbReference type="InterPro" id="IPR027417">
    <property type="entry name" value="P-loop_NTPase"/>
</dbReference>
<dbReference type="GO" id="GO:0043139">
    <property type="term" value="F:5'-3' DNA helicase activity"/>
    <property type="evidence" value="ECO:0007669"/>
    <property type="project" value="UniProtKB-EC"/>
</dbReference>
<dbReference type="CDD" id="cd18809">
    <property type="entry name" value="SF1_C_RecD"/>
    <property type="match status" value="1"/>
</dbReference>
<dbReference type="OrthoDB" id="192530at2759"/>
<dbReference type="InterPro" id="IPR003593">
    <property type="entry name" value="AAA+_ATPase"/>
</dbReference>
<dbReference type="Pfam" id="PF05970">
    <property type="entry name" value="PIF1"/>
    <property type="match status" value="1"/>
</dbReference>
<feature type="domain" description="AAA+ ATPase" evidence="3">
    <location>
        <begin position="187"/>
        <end position="391"/>
    </location>
</feature>
<dbReference type="EC" id="5.6.2.3" evidence="1"/>
<evidence type="ECO:0000313" key="4">
    <source>
        <dbReference type="EMBL" id="KDO25955.1"/>
    </source>
</evidence>
<dbReference type="GeneID" id="24141696"/>
<protein>
    <recommendedName>
        <fullName evidence="1">ATP-dependent DNA helicase</fullName>
        <ecNumber evidence="1">5.6.2.3</ecNumber>
    </recommendedName>
</protein>
<dbReference type="PANTHER" id="PTHR47642:SF7">
    <property type="entry name" value="ATP-DEPENDENT DNA HELICASE PIF1"/>
    <property type="match status" value="1"/>
</dbReference>
<dbReference type="AlphaFoldDB" id="A0A067C9V1"/>
<dbReference type="OMA" id="SSAWESC"/>
<comment type="cofactor">
    <cofactor evidence="1">
        <name>Mg(2+)</name>
        <dbReference type="ChEBI" id="CHEBI:18420"/>
    </cofactor>
</comment>
<dbReference type="EMBL" id="KK583227">
    <property type="protein sequence ID" value="KDO25955.1"/>
    <property type="molecule type" value="Genomic_DNA"/>
</dbReference>
<keyword evidence="1" id="KW-0347">Helicase</keyword>
<dbReference type="RefSeq" id="XP_012203355.1">
    <property type="nucleotide sequence ID" value="XM_012347965.1"/>
</dbReference>
<keyword evidence="1" id="KW-0233">DNA recombination</keyword>
<evidence type="ECO:0000313" key="5">
    <source>
        <dbReference type="Proteomes" id="UP000030745"/>
    </source>
</evidence>
<reference evidence="4 5" key="1">
    <citation type="journal article" date="2013" name="PLoS Genet.">
        <title>Distinctive expansion of potential virulence genes in the genome of the oomycete fish pathogen Saprolegnia parasitica.</title>
        <authorList>
            <person name="Jiang R.H."/>
            <person name="de Bruijn I."/>
            <person name="Haas B.J."/>
            <person name="Belmonte R."/>
            <person name="Lobach L."/>
            <person name="Christie J."/>
            <person name="van den Ackerveken G."/>
            <person name="Bottin A."/>
            <person name="Bulone V."/>
            <person name="Diaz-Moreno S.M."/>
            <person name="Dumas B."/>
            <person name="Fan L."/>
            <person name="Gaulin E."/>
            <person name="Govers F."/>
            <person name="Grenville-Briggs L.J."/>
            <person name="Horner N.R."/>
            <person name="Levin J.Z."/>
            <person name="Mammella M."/>
            <person name="Meijer H.J."/>
            <person name="Morris P."/>
            <person name="Nusbaum C."/>
            <person name="Oome S."/>
            <person name="Phillips A.J."/>
            <person name="van Rooyen D."/>
            <person name="Rzeszutek E."/>
            <person name="Saraiva M."/>
            <person name="Secombes C.J."/>
            <person name="Seidl M.F."/>
            <person name="Snel B."/>
            <person name="Stassen J.H."/>
            <person name="Sykes S."/>
            <person name="Tripathy S."/>
            <person name="van den Berg H."/>
            <person name="Vega-Arreguin J.C."/>
            <person name="Wawra S."/>
            <person name="Young S.K."/>
            <person name="Zeng Q."/>
            <person name="Dieguez-Uribeondo J."/>
            <person name="Russ C."/>
            <person name="Tyler B.M."/>
            <person name="van West P."/>
        </authorList>
    </citation>
    <scope>NUCLEOTIDE SEQUENCE [LARGE SCALE GENOMIC DNA]</scope>
    <source>
        <strain evidence="4 5">CBS 223.65</strain>
    </source>
</reference>
<dbReference type="InterPro" id="IPR049163">
    <property type="entry name" value="Pif1-like_2B_dom"/>
</dbReference>
<comment type="catalytic activity">
    <reaction evidence="1">
        <text>ATP + H2O = ADP + phosphate + H(+)</text>
        <dbReference type="Rhea" id="RHEA:13065"/>
        <dbReference type="ChEBI" id="CHEBI:15377"/>
        <dbReference type="ChEBI" id="CHEBI:15378"/>
        <dbReference type="ChEBI" id="CHEBI:30616"/>
        <dbReference type="ChEBI" id="CHEBI:43474"/>
        <dbReference type="ChEBI" id="CHEBI:456216"/>
        <dbReference type="EC" id="5.6.2.3"/>
    </reaction>
</comment>
<evidence type="ECO:0000256" key="2">
    <source>
        <dbReference type="SAM" id="MobiDB-lite"/>
    </source>
</evidence>
<dbReference type="GO" id="GO:0005524">
    <property type="term" value="F:ATP binding"/>
    <property type="evidence" value="ECO:0007669"/>
    <property type="project" value="UniProtKB-KW"/>
</dbReference>